<dbReference type="Pfam" id="PF00646">
    <property type="entry name" value="F-box"/>
    <property type="match status" value="4"/>
</dbReference>
<sequence>KSNLLLFCYSDYDLRLQIPTQEKMERNIEYLPEDLLVEILSRVPEASLARLRSTSKGWNALIKKEERLAKKSLVVMLIHRRVYLVRLDLHGDNIVKVISQFSLKDPLSSSSKEVDIRDVFHCDGLLLCTTMDERLVVWNPCSGETSRIIKPLHSKYSSDVYALGLDVYLLPVDPASYNLFALSVTREEQKLCLFTSRVEMYDIIEIWMATKIKSTGDMSWSNLLTVKRTHQLFTGMSFLADRENKVIVCPTKDTNSSTCLHFVGTDKYIRVDHHDVGSESSLPGRCDPTLVQIQRGSLGLGTWKAPMTSLMTEKEAKSRNRIHLPEDLLVEILSRVPDASLARFLSTSKEWNSLIKTEERLRKKSLVVMLIDGRVYFARLDLHGITDDNVVKVKSQFSLNDYPLSIRDIFHCDGLLLCTTMDERLVVWNPCSGETSRIIKPLNSKYSFDVYALGKSSCNNEYKILRVHHHGDGWMSPCLVKYEIYDFTSNSWRVVGEIRGWTFPGPWRHGTSVDGNTYWLSFDFSQDRQRPKNTLRYFDYSTERFGLVSLPGDPLSYHPFALSVTREEQNLCLLTSCVKLLDIGVWMAIKIKGTGDMSWSKLLTVKRTSSDQFFKLCKGVSFLADRKNKVIVHPIKDVNFRNFLHIVGEDKYRKVNLCAVGYALPVSCDPTLVQIQQGSLGLGTWKEPITKLLLKVMKKRRRFLMSEKEKKSRNTIYLPEDLIVEILSRVPRTSLARFRSTSKGWNALIEKDERLAKNSSLVVMLIYRKVYLVRLDLHGIQDDNIVKVISQFSLNDPLSTYSLKEVDIHNVFHCDGLLLCTTMNGRLVVWNPCSGETSRIITPLQPYNTSDAYALGKSSCNNEYKILRVHHGHDGRGYGQPCLVRYEIYDFTSISWRVVGETRDWSIPRIWRHGTSVNGNTYWLTYTYSQDSPTGMGNTLRCFDFSTERFGCVSLPSDPLSYNVFALSVTREDQNLCLLTSRDEVHDIDIWMATNIKSTGDMSWTKIIKVERTHPREFLGLRTEMTFLVDRDHKVLLHPTKYKNFSNCLHIVGKDKYIQVDLHDVGSKRSLPVSNDPTLVQIQQGSSGMLKRRLLLKMMKRRKIFDDRESEEEKKHSVSSRILSKVPETSLARFQSTSKGWNALIKRDGRLVNNSLFVMVYLVRFNLHGIHDKNNVGKVISQFSLNDPLSSSSLKEVGIRHVFHCDALGKSSSNNKYKILRVKHHEPCLVEYETYDFTSNSWSVVGETRDWFIPGDWRDGTSMDGNTYWLTNKYSPTGTRNAALQCFDFTKERFGLVSLPGDTLSYTVFALSVRRAKSSFVSFFTWTSNNNTTVQTWTL</sequence>
<feature type="domain" description="F-box" evidence="1">
    <location>
        <begin position="318"/>
        <end position="364"/>
    </location>
</feature>
<dbReference type="InterPro" id="IPR036047">
    <property type="entry name" value="F-box-like_dom_sf"/>
</dbReference>
<accession>A0ABQ7X0Q3</accession>
<feature type="non-terminal residue" evidence="2">
    <location>
        <position position="1"/>
    </location>
</feature>
<evidence type="ECO:0000313" key="3">
    <source>
        <dbReference type="Proteomes" id="UP000824890"/>
    </source>
</evidence>
<dbReference type="SUPFAM" id="SSF50965">
    <property type="entry name" value="Galactose oxidase, central domain"/>
    <property type="match status" value="1"/>
</dbReference>
<dbReference type="PROSITE" id="PS50181">
    <property type="entry name" value="FBOX"/>
    <property type="match status" value="3"/>
</dbReference>
<reference evidence="2 3" key="1">
    <citation type="submission" date="2021-05" db="EMBL/GenBank/DDBJ databases">
        <title>Genome Assembly of Synthetic Allotetraploid Brassica napus Reveals Homoeologous Exchanges between Subgenomes.</title>
        <authorList>
            <person name="Davis J.T."/>
        </authorList>
    </citation>
    <scope>NUCLEOTIDE SEQUENCE [LARGE SCALE GENOMIC DNA]</scope>
    <source>
        <strain evidence="3">cv. Da-Ae</strain>
        <tissue evidence="2">Seedling</tissue>
    </source>
</reference>
<evidence type="ECO:0000313" key="2">
    <source>
        <dbReference type="EMBL" id="KAH0849504.1"/>
    </source>
</evidence>
<dbReference type="EMBL" id="JAGKQM010002451">
    <property type="protein sequence ID" value="KAH0849504.1"/>
    <property type="molecule type" value="Genomic_DNA"/>
</dbReference>
<dbReference type="InterPro" id="IPR001810">
    <property type="entry name" value="F-box_dom"/>
</dbReference>
<dbReference type="PANTHER" id="PTHR31672:SF13">
    <property type="entry name" value="F-BOX PROTEIN CPR30-LIKE"/>
    <property type="match status" value="1"/>
</dbReference>
<dbReference type="SUPFAM" id="SSF81383">
    <property type="entry name" value="F-box domain"/>
    <property type="match status" value="4"/>
</dbReference>
<dbReference type="PANTHER" id="PTHR31672">
    <property type="entry name" value="BNACNNG10540D PROTEIN"/>
    <property type="match status" value="1"/>
</dbReference>
<dbReference type="SMART" id="SM00256">
    <property type="entry name" value="FBOX"/>
    <property type="match status" value="4"/>
</dbReference>
<feature type="domain" description="F-box" evidence="1">
    <location>
        <begin position="25"/>
        <end position="72"/>
    </location>
</feature>
<dbReference type="InterPro" id="IPR006527">
    <property type="entry name" value="F-box-assoc_dom_typ1"/>
</dbReference>
<organism evidence="2 3">
    <name type="scientific">Brassica napus</name>
    <name type="common">Rape</name>
    <dbReference type="NCBI Taxonomy" id="3708"/>
    <lineage>
        <taxon>Eukaryota</taxon>
        <taxon>Viridiplantae</taxon>
        <taxon>Streptophyta</taxon>
        <taxon>Embryophyta</taxon>
        <taxon>Tracheophyta</taxon>
        <taxon>Spermatophyta</taxon>
        <taxon>Magnoliopsida</taxon>
        <taxon>eudicotyledons</taxon>
        <taxon>Gunneridae</taxon>
        <taxon>Pentapetalae</taxon>
        <taxon>rosids</taxon>
        <taxon>malvids</taxon>
        <taxon>Brassicales</taxon>
        <taxon>Brassicaceae</taxon>
        <taxon>Brassiceae</taxon>
        <taxon>Brassica</taxon>
    </lineage>
</organism>
<dbReference type="InterPro" id="IPR017451">
    <property type="entry name" value="F-box-assoc_interact_dom"/>
</dbReference>
<dbReference type="Pfam" id="PF07734">
    <property type="entry name" value="FBA_1"/>
    <property type="match status" value="5"/>
</dbReference>
<feature type="domain" description="F-box" evidence="1">
    <location>
        <begin position="712"/>
        <end position="758"/>
    </location>
</feature>
<name>A0ABQ7X0Q3_BRANA</name>
<dbReference type="Proteomes" id="UP000824890">
    <property type="component" value="Unassembled WGS sequence"/>
</dbReference>
<gene>
    <name evidence="2" type="ORF">HID58_096365</name>
</gene>
<comment type="caution">
    <text evidence="2">The sequence shown here is derived from an EMBL/GenBank/DDBJ whole genome shotgun (WGS) entry which is preliminary data.</text>
</comment>
<dbReference type="Gene3D" id="1.20.1280.50">
    <property type="match status" value="2"/>
</dbReference>
<dbReference type="InterPro" id="IPR050796">
    <property type="entry name" value="SCF_F-box_component"/>
</dbReference>
<protein>
    <recommendedName>
        <fullName evidence="1">F-box domain-containing protein</fullName>
    </recommendedName>
</protein>
<keyword evidence="3" id="KW-1185">Reference proteome</keyword>
<evidence type="ECO:0000259" key="1">
    <source>
        <dbReference type="PROSITE" id="PS50181"/>
    </source>
</evidence>
<dbReference type="CDD" id="cd22157">
    <property type="entry name" value="F-box_AtFBW1-like"/>
    <property type="match status" value="3"/>
</dbReference>
<dbReference type="NCBIfam" id="TIGR01640">
    <property type="entry name" value="F_box_assoc_1"/>
    <property type="match status" value="3"/>
</dbReference>
<proteinExistence type="predicted"/>
<dbReference type="InterPro" id="IPR011043">
    <property type="entry name" value="Gal_Oxase/kelch_b-propeller"/>
</dbReference>